<organism evidence="2 3">
    <name type="scientific">Rugamonas fusca</name>
    <dbReference type="NCBI Taxonomy" id="2758568"/>
    <lineage>
        <taxon>Bacteria</taxon>
        <taxon>Pseudomonadati</taxon>
        <taxon>Pseudomonadota</taxon>
        <taxon>Betaproteobacteria</taxon>
        <taxon>Burkholderiales</taxon>
        <taxon>Oxalobacteraceae</taxon>
        <taxon>Telluria group</taxon>
        <taxon>Rugamonas</taxon>
    </lineage>
</organism>
<dbReference type="InterPro" id="IPR029032">
    <property type="entry name" value="AhpD-like"/>
</dbReference>
<protein>
    <submittedName>
        <fullName evidence="2">Carboxymuconolactone decarboxylase family protein</fullName>
    </submittedName>
</protein>
<accession>A0A7W2ELT6</accession>
<dbReference type="AlphaFoldDB" id="A0A7W2ELT6"/>
<dbReference type="PANTHER" id="PTHR34846">
    <property type="entry name" value="4-CARBOXYMUCONOLACTONE DECARBOXYLASE FAMILY PROTEIN (AFU_ORTHOLOGUE AFUA_6G11590)"/>
    <property type="match status" value="1"/>
</dbReference>
<gene>
    <name evidence="2" type="ORF">H3H36_23375</name>
</gene>
<dbReference type="InterPro" id="IPR003779">
    <property type="entry name" value="CMD-like"/>
</dbReference>
<reference evidence="2 3" key="1">
    <citation type="submission" date="2020-07" db="EMBL/GenBank/DDBJ databases">
        <title>Novel species isolated from subtropical streams in China.</title>
        <authorList>
            <person name="Lu H."/>
        </authorList>
    </citation>
    <scope>NUCLEOTIDE SEQUENCE [LARGE SCALE GENOMIC DNA]</scope>
    <source>
        <strain evidence="2 3">FT3S</strain>
    </source>
</reference>
<comment type="caution">
    <text evidence="2">The sequence shown here is derived from an EMBL/GenBank/DDBJ whole genome shotgun (WGS) entry which is preliminary data.</text>
</comment>
<dbReference type="EMBL" id="JACEZS010000028">
    <property type="protein sequence ID" value="MBA5608295.1"/>
    <property type="molecule type" value="Genomic_DNA"/>
</dbReference>
<dbReference type="Proteomes" id="UP000566711">
    <property type="component" value="Unassembled WGS sequence"/>
</dbReference>
<dbReference type="NCBIfam" id="TIGR00778">
    <property type="entry name" value="ahpD_dom"/>
    <property type="match status" value="1"/>
</dbReference>
<dbReference type="Pfam" id="PF02627">
    <property type="entry name" value="CMD"/>
    <property type="match status" value="1"/>
</dbReference>
<feature type="domain" description="Carboxymuconolactone decarboxylase-like" evidence="1">
    <location>
        <begin position="22"/>
        <end position="106"/>
    </location>
</feature>
<dbReference type="GO" id="GO:0051920">
    <property type="term" value="F:peroxiredoxin activity"/>
    <property type="evidence" value="ECO:0007669"/>
    <property type="project" value="InterPro"/>
</dbReference>
<sequence>MTTALPTPVPRLDYATFNQLAPAAGAALRALGAAVDESGLEKSLTELIKVRASQLNGCAFCLQFHLNLARALPQPVAPAKLDLLATWRDAHVYTARERAALAWTEALTLMAGQHVDDAVFAPLQDHFSTPEIAFLSAAVANINAWNRIAGALRFTAPVPAQALPGQVAA</sequence>
<dbReference type="PANTHER" id="PTHR34846:SF7">
    <property type="entry name" value="BLL7811 PROTEIN"/>
    <property type="match status" value="1"/>
</dbReference>
<name>A0A7W2ELT6_9BURK</name>
<dbReference type="Gene3D" id="1.20.1290.10">
    <property type="entry name" value="AhpD-like"/>
    <property type="match status" value="1"/>
</dbReference>
<keyword evidence="3" id="KW-1185">Reference proteome</keyword>
<dbReference type="RefSeq" id="WP_182220468.1">
    <property type="nucleotide sequence ID" value="NZ_JACEZS010000028.1"/>
</dbReference>
<proteinExistence type="predicted"/>
<evidence type="ECO:0000259" key="1">
    <source>
        <dbReference type="Pfam" id="PF02627"/>
    </source>
</evidence>
<evidence type="ECO:0000313" key="2">
    <source>
        <dbReference type="EMBL" id="MBA5608295.1"/>
    </source>
</evidence>
<dbReference type="InterPro" id="IPR004675">
    <property type="entry name" value="AhpD_core"/>
</dbReference>
<dbReference type="SUPFAM" id="SSF69118">
    <property type="entry name" value="AhpD-like"/>
    <property type="match status" value="1"/>
</dbReference>
<evidence type="ECO:0000313" key="3">
    <source>
        <dbReference type="Proteomes" id="UP000566711"/>
    </source>
</evidence>